<evidence type="ECO:0000313" key="14">
    <source>
        <dbReference type="EMBL" id="KDR22214.1"/>
    </source>
</evidence>
<keyword evidence="6" id="KW-0677">Repeat</keyword>
<evidence type="ECO:0000256" key="1">
    <source>
        <dbReference type="ARBA" id="ARBA00004123"/>
    </source>
</evidence>
<dbReference type="OrthoDB" id="2148418at2759"/>
<dbReference type="InParanoid" id="A0A067RR50"/>
<dbReference type="GO" id="GO:0005516">
    <property type="term" value="F:calmodulin binding"/>
    <property type="evidence" value="ECO:0007669"/>
    <property type="project" value="UniProtKB-KW"/>
</dbReference>
<dbReference type="SUPFAM" id="SSF47576">
    <property type="entry name" value="Calponin-homology domain, CH-domain"/>
    <property type="match status" value="1"/>
</dbReference>
<dbReference type="InterPro" id="IPR016024">
    <property type="entry name" value="ARM-type_fold"/>
</dbReference>
<feature type="compositionally biased region" description="Polar residues" evidence="12">
    <location>
        <begin position="356"/>
        <end position="378"/>
    </location>
</feature>
<dbReference type="Gene3D" id="1.10.418.10">
    <property type="entry name" value="Calponin-like domain"/>
    <property type="match status" value="1"/>
</dbReference>
<evidence type="ECO:0000259" key="13">
    <source>
        <dbReference type="PROSITE" id="PS50021"/>
    </source>
</evidence>
<dbReference type="InterPro" id="IPR036872">
    <property type="entry name" value="CH_dom_sf"/>
</dbReference>
<name>A0A067RR50_ZOONE</name>
<proteinExistence type="predicted"/>
<evidence type="ECO:0000256" key="9">
    <source>
        <dbReference type="ARBA" id="ARBA00023054"/>
    </source>
</evidence>
<dbReference type="Gene3D" id="1.20.5.190">
    <property type="match status" value="4"/>
</dbReference>
<evidence type="ECO:0000256" key="5">
    <source>
        <dbReference type="ARBA" id="ARBA00022618"/>
    </source>
</evidence>
<gene>
    <name evidence="14" type="ORF">L798_01820</name>
</gene>
<dbReference type="FunCoup" id="A0A067RR50">
    <property type="interactions" value="40"/>
</dbReference>
<dbReference type="SMART" id="SM00015">
    <property type="entry name" value="IQ"/>
    <property type="match status" value="17"/>
</dbReference>
<keyword evidence="4" id="KW-0597">Phosphoprotein</keyword>
<keyword evidence="15" id="KW-1185">Reference proteome</keyword>
<dbReference type="STRING" id="136037.A0A067RR50"/>
<dbReference type="EMBL" id="KK852514">
    <property type="protein sequence ID" value="KDR22214.1"/>
    <property type="molecule type" value="Genomic_DNA"/>
</dbReference>
<keyword evidence="5" id="KW-0132">Cell division</keyword>
<evidence type="ECO:0000256" key="12">
    <source>
        <dbReference type="SAM" id="MobiDB-lite"/>
    </source>
</evidence>
<comment type="subcellular location">
    <subcellularLocation>
        <location evidence="2">Cytoplasm</location>
    </subcellularLocation>
    <subcellularLocation>
        <location evidence="1">Nucleus</location>
    </subcellularLocation>
</comment>
<dbReference type="OMA" id="FRATMLM"/>
<keyword evidence="3" id="KW-0963">Cytoplasm</keyword>
<dbReference type="Proteomes" id="UP000027135">
    <property type="component" value="Unassembled WGS sequence"/>
</dbReference>
<dbReference type="eggNOG" id="KOG0165">
    <property type="taxonomic scope" value="Eukaryota"/>
</dbReference>
<feature type="domain" description="Calponin-homology (CH)" evidence="13">
    <location>
        <begin position="1113"/>
        <end position="1245"/>
    </location>
</feature>
<dbReference type="FunFam" id="1.10.418.10:FF:000051">
    <property type="entry name" value="Abnormal spindle-like microcephaly-associated protein homolog"/>
    <property type="match status" value="1"/>
</dbReference>
<dbReference type="InterPro" id="IPR001715">
    <property type="entry name" value="CH_dom"/>
</dbReference>
<evidence type="ECO:0000256" key="10">
    <source>
        <dbReference type="ARBA" id="ARBA00023242"/>
    </source>
</evidence>
<dbReference type="PANTHER" id="PTHR22706:SF1">
    <property type="entry name" value="ASSEMBLY FACTOR FOR SPINDLE MICROTUBULES"/>
    <property type="match status" value="1"/>
</dbReference>
<evidence type="ECO:0000256" key="3">
    <source>
        <dbReference type="ARBA" id="ARBA00022490"/>
    </source>
</evidence>
<dbReference type="SUPFAM" id="SSF48371">
    <property type="entry name" value="ARM repeat"/>
    <property type="match status" value="1"/>
</dbReference>
<evidence type="ECO:0000256" key="7">
    <source>
        <dbReference type="ARBA" id="ARBA00022776"/>
    </source>
</evidence>
<sequence length="2205" mass="254760">MEKKYNGVCFQVKVTPESRRKPKTEDEDKDVLILAPFNKLPKLLFENVKVGTSKLQHIIVRNPNDSRIEIQLDRLPPEKCGLTFSVVKFDVEAHEDKWIEVIWTPSKVESLHHVIQVKNSHRLKLDISIACTSVDPQKAKKKNVKPLKVQNAHVNALLTSKKGGVKPLSYSKTEVSSGIKKSVNRSFRPTFSTVNKLKQEYNISSEQFATIKDNRLPPCSVPSTPTRRETYLVFQETGIGNKENAEFKHMQKRTKSANDICVPVDLRQKQFRTFEYSSSIQNVSPVLATPPRQRRCQFGEKNAELKFHTEMYCRSLHKSSLCTVGRKTYAKESNNDLSPDPNQNFFDKLNWLSFTPTPSRTNQAQQEVASNLQYSSPEGSLLPPCNILPTPDRRQTYAIPPGSKPENELQMQSSEETVFTSRRIRHVHTTCTSVPRIQLEYDEFNDSLEEQNDVFNKNVVTENGAEQWSQWQKHNFSRSEGSSEESGGKHCESVGKTPRSKIYSTGLTPQFDKLNFSSHNSISICPGSPVDFSLLPPTEDTRRCSTVMKKLEQVSYDSPCNTVCKDLFPTDLVEYVANDSMSGELSCLSSGTFVKSGSSFPDINFQYPDISCQEPVSQQNSYKLDKEINKPLVSLSPEQNSAKSVIEAGLWVKQSAEKLLDKTTVSSNVHVLNTISEEPISIDSFSHKEQKTEESKEKLSAIPVKQFKKSENAESGGVFLEISPPRKQVYDLCGSTTDSVQKQKTSCITGWSKTSVKSRNYQCLNFTPGVSHKLNGTTSNLTGKKRPFNGIKINQNVSKRRILSDGSIHNTNIQRGVSAQRPLRRGSTSSIPLKVLTKLTLSMSKKQKEEAVQLHNPDAVLNKLANPGLFEATNTAEPFTTSSVYYDEEWMVQQEKEFTKWLNSLLTPPEELNSTTALPKVDVAELWIQSCRKQDVVPAPTREMVSSQYHTNHHLDALRKAACSLFRSQETAQVLSKVAVHVDKKLIAIRSDRDLHLDFGLKCQVMKLLLSYNPLWLRIGLEAVYGQTIPLESNSDVQGLTKFIGTRLLSDPYIVQQNSHPTVSHFFLPGFEDAMKKFTLKKFLLLVYFLDKAKEKKLISHDPCLFCKDAELKDSRQILLAFSRDLLSGIGDITKHLKSLGYIVTQRQTYLDEFEYAVNCLGKDLRDGIRLTRVMEIILQNRTLSNELRVPAVSRLQKIHNVDVALLALNGAGYVLTGNIMAKDISDGHREKTLSLLWQIIYKFQEPRFIDAAKKIQNWWRHQSLKLEIRHRIQARKLAHLTQAATRIQAYWRSYCARMQLEILIAEEAVKYAAQQKASIVIQKNWRMYFEHKKYTYVLNSVKKIQSWYRNIKMAKKERMQFLQRRQTLMSFQAVCRGYVYRRRLASLQRTAAALKIQTWYRRHIERKKIESLIPLIQKLIEKERLVSATVTIQKKFRATMLMRADRQHFLQLKSAAVVIQRRLQATLLIKKQAEWYQRQKSAASTIQNKFRATVLMRAQRQHYLQQKFASTVIQRRFRATLLMKKQVEWYQQQRSAASIIQNKFRATLMMKFERQQFLKQKFAAVVIQRKFKAMLIMKEQVQLYHQQRSAAIIIQNKFRATLLMRVQRQHFLQQKYAATNIQRKFRATLIMKKQVELYQKQRSAASIIQNKFRATMFMRSERQQFQKQKLAATVIQRRFRAILLMKNQMQKYHLQRYAAIIIQKKFRATLMMKFERQQFLKQKFSTTVIQKRFRAMLIMKKQMQWYKQQRSAIVFIQRKLRATIIMRCERQHFLKQKNAVILIQRLFRAKLLKKKHAQKCQLQIFAVRVIQNKFRATMLMRSERQHFLKQKFSATIIQRRFRATLLMKKQAEWYQQQRFVAIFIQNKFRATLLMRSERENFLKKKSAAITMQNKFRAKILGQKERSSFLRKKSAALVIQRWFRANLMKKGKERCTILKSRQEENRRKTAAAIKIQALWRGYRERKTGSQEMTAVRERALSTAQNALPGTTLQTRSTAALFILQKTCSGRLIWALMELDTITQLSPKLCVDIANSSVVKTIYKCLGNANRSEVDKEMCTVGTKVLINLAKYEKSSASVWQVPGNVTIILNLMSAWCGKNDPLFCNCCTLLWLFAQEPTNAVKIVKVPQVQQKLTHYYKQLKQKQDRTQALMKSLSKVKAKQPKFVLPSLKPDWSLTGACLQQTFENPLYAVSSVIEQLNMKPDVK</sequence>
<keyword evidence="7" id="KW-0498">Mitosis</keyword>
<evidence type="ECO:0000256" key="4">
    <source>
        <dbReference type="ARBA" id="ARBA00022553"/>
    </source>
</evidence>
<dbReference type="GO" id="GO:0000922">
    <property type="term" value="C:spindle pole"/>
    <property type="evidence" value="ECO:0007669"/>
    <property type="project" value="TreeGrafter"/>
</dbReference>
<keyword evidence="8" id="KW-0112">Calmodulin-binding</keyword>
<dbReference type="GO" id="GO:0000278">
    <property type="term" value="P:mitotic cell cycle"/>
    <property type="evidence" value="ECO:0007669"/>
    <property type="project" value="TreeGrafter"/>
</dbReference>
<feature type="region of interest" description="Disordered" evidence="12">
    <location>
        <begin position="356"/>
        <end position="383"/>
    </location>
</feature>
<evidence type="ECO:0000256" key="2">
    <source>
        <dbReference type="ARBA" id="ARBA00004496"/>
    </source>
</evidence>
<dbReference type="InterPro" id="IPR000048">
    <property type="entry name" value="IQ_motif_EF-hand-BS"/>
</dbReference>
<organism evidence="14 15">
    <name type="scientific">Zootermopsis nevadensis</name>
    <name type="common">Dampwood termite</name>
    <dbReference type="NCBI Taxonomy" id="136037"/>
    <lineage>
        <taxon>Eukaryota</taxon>
        <taxon>Metazoa</taxon>
        <taxon>Ecdysozoa</taxon>
        <taxon>Arthropoda</taxon>
        <taxon>Hexapoda</taxon>
        <taxon>Insecta</taxon>
        <taxon>Pterygota</taxon>
        <taxon>Neoptera</taxon>
        <taxon>Polyneoptera</taxon>
        <taxon>Dictyoptera</taxon>
        <taxon>Blattodea</taxon>
        <taxon>Blattoidea</taxon>
        <taxon>Termitoidae</taxon>
        <taxon>Termopsidae</taxon>
        <taxon>Zootermopsis</taxon>
    </lineage>
</organism>
<dbReference type="GO" id="GO:0005737">
    <property type="term" value="C:cytoplasm"/>
    <property type="evidence" value="ECO:0007669"/>
    <property type="project" value="UniProtKB-SubCell"/>
</dbReference>
<protein>
    <submittedName>
        <fullName evidence="14">Protein abnormal spindle</fullName>
    </submittedName>
</protein>
<evidence type="ECO:0000256" key="6">
    <source>
        <dbReference type="ARBA" id="ARBA00022737"/>
    </source>
</evidence>
<dbReference type="Pfam" id="PF00612">
    <property type="entry name" value="IQ"/>
    <property type="match status" value="5"/>
</dbReference>
<evidence type="ECO:0000256" key="11">
    <source>
        <dbReference type="ARBA" id="ARBA00023306"/>
    </source>
</evidence>
<reference evidence="14 15" key="1">
    <citation type="journal article" date="2014" name="Nat. Commun.">
        <title>Molecular traces of alternative social organization in a termite genome.</title>
        <authorList>
            <person name="Terrapon N."/>
            <person name="Li C."/>
            <person name="Robertson H.M."/>
            <person name="Ji L."/>
            <person name="Meng X."/>
            <person name="Booth W."/>
            <person name="Chen Z."/>
            <person name="Childers C.P."/>
            <person name="Glastad K.M."/>
            <person name="Gokhale K."/>
            <person name="Gowin J."/>
            <person name="Gronenberg W."/>
            <person name="Hermansen R.A."/>
            <person name="Hu H."/>
            <person name="Hunt B.G."/>
            <person name="Huylmans A.K."/>
            <person name="Khalil S.M."/>
            <person name="Mitchell R.D."/>
            <person name="Munoz-Torres M.C."/>
            <person name="Mustard J.A."/>
            <person name="Pan H."/>
            <person name="Reese J.T."/>
            <person name="Scharf M.E."/>
            <person name="Sun F."/>
            <person name="Vogel H."/>
            <person name="Xiao J."/>
            <person name="Yang W."/>
            <person name="Yang Z."/>
            <person name="Yang Z."/>
            <person name="Zhou J."/>
            <person name="Zhu J."/>
            <person name="Brent C.S."/>
            <person name="Elsik C.G."/>
            <person name="Goodisman M.A."/>
            <person name="Liberles D.A."/>
            <person name="Roe R.M."/>
            <person name="Vargo E.L."/>
            <person name="Vilcinskas A."/>
            <person name="Wang J."/>
            <person name="Bornberg-Bauer E."/>
            <person name="Korb J."/>
            <person name="Zhang G."/>
            <person name="Liebig J."/>
        </authorList>
    </citation>
    <scope>NUCLEOTIDE SEQUENCE [LARGE SCALE GENOMIC DNA]</scope>
    <source>
        <tissue evidence="14">Whole organism</tissue>
    </source>
</reference>
<dbReference type="InterPro" id="IPR031549">
    <property type="entry name" value="ASH"/>
</dbReference>
<accession>A0A067RR50</accession>
<evidence type="ECO:0000256" key="8">
    <source>
        <dbReference type="ARBA" id="ARBA00022860"/>
    </source>
</evidence>
<dbReference type="PROSITE" id="PS50021">
    <property type="entry name" value="CH"/>
    <property type="match status" value="1"/>
</dbReference>
<dbReference type="PANTHER" id="PTHR22706">
    <property type="entry name" value="ASSEMBLY FACTOR FOR SPINDLE MICROTUBULES"/>
    <property type="match status" value="1"/>
</dbReference>
<feature type="region of interest" description="Disordered" evidence="12">
    <location>
        <begin position="470"/>
        <end position="497"/>
    </location>
</feature>
<dbReference type="GO" id="GO:0051301">
    <property type="term" value="P:cell division"/>
    <property type="evidence" value="ECO:0007669"/>
    <property type="project" value="UniProtKB-KW"/>
</dbReference>
<dbReference type="CDD" id="cd21223">
    <property type="entry name" value="CH_ASPM_rpt1"/>
    <property type="match status" value="1"/>
</dbReference>
<dbReference type="GO" id="GO:0005634">
    <property type="term" value="C:nucleus"/>
    <property type="evidence" value="ECO:0007669"/>
    <property type="project" value="UniProtKB-SubCell"/>
</dbReference>
<dbReference type="PROSITE" id="PS50096">
    <property type="entry name" value="IQ"/>
    <property type="match status" value="5"/>
</dbReference>
<evidence type="ECO:0000313" key="15">
    <source>
        <dbReference type="Proteomes" id="UP000027135"/>
    </source>
</evidence>
<dbReference type="SMART" id="SM00033">
    <property type="entry name" value="CH"/>
    <property type="match status" value="1"/>
</dbReference>
<dbReference type="Pfam" id="PF15780">
    <property type="entry name" value="ASH"/>
    <property type="match status" value="1"/>
</dbReference>
<dbReference type="CDD" id="cd23767">
    <property type="entry name" value="IQCD"/>
    <property type="match status" value="2"/>
</dbReference>
<dbReference type="InterPro" id="IPR051185">
    <property type="entry name" value="ASPM"/>
</dbReference>
<keyword evidence="9" id="KW-0175">Coiled coil</keyword>
<keyword evidence="10" id="KW-0539">Nucleus</keyword>
<dbReference type="GO" id="GO:0051295">
    <property type="term" value="P:establishment of meiotic spindle localization"/>
    <property type="evidence" value="ECO:0007669"/>
    <property type="project" value="TreeGrafter"/>
</dbReference>
<keyword evidence="11" id="KW-0131">Cell cycle</keyword>
<dbReference type="GO" id="GO:0007051">
    <property type="term" value="P:spindle organization"/>
    <property type="evidence" value="ECO:0007669"/>
    <property type="project" value="TreeGrafter"/>
</dbReference>